<dbReference type="EMBL" id="CP034235">
    <property type="protein sequence ID" value="QGQ96018.1"/>
    <property type="molecule type" value="Genomic_DNA"/>
</dbReference>
<dbReference type="InterPro" id="IPR002509">
    <property type="entry name" value="NODB_dom"/>
</dbReference>
<evidence type="ECO:0000313" key="3">
    <source>
        <dbReference type="EMBL" id="QGQ96018.1"/>
    </source>
</evidence>
<accession>A0A6B8RKX5</accession>
<proteinExistence type="predicted"/>
<keyword evidence="4" id="KW-1185">Reference proteome</keyword>
<dbReference type="AlphaFoldDB" id="A0A6B8RKX5"/>
<dbReference type="KEGG" id="ppsc:EHS13_14595"/>
<dbReference type="SUPFAM" id="SSF88713">
    <property type="entry name" value="Glycoside hydrolase/deacetylase"/>
    <property type="match status" value="1"/>
</dbReference>
<dbReference type="OrthoDB" id="43281at2"/>
<dbReference type="Proteomes" id="UP000426246">
    <property type="component" value="Chromosome"/>
</dbReference>
<evidence type="ECO:0000313" key="4">
    <source>
        <dbReference type="Proteomes" id="UP000426246"/>
    </source>
</evidence>
<feature type="domain" description="NodB homology" evidence="2">
    <location>
        <begin position="14"/>
        <end position="270"/>
    </location>
</feature>
<name>A0A6B8RKX5_9BACL</name>
<evidence type="ECO:0000259" key="2">
    <source>
        <dbReference type="PROSITE" id="PS51677"/>
    </source>
</evidence>
<dbReference type="PROSITE" id="PS51677">
    <property type="entry name" value="NODB"/>
    <property type="match status" value="1"/>
</dbReference>
<sequence>MRVQFDRFPGGRTKALTLSYDDGVTHDRRLVDILNQYGVRGTFHLNSGSFGNPGYITREEVKALYTGHEVSAHSVTHPFLELIPKERIVMEIMEDRRSLEQIVGYPVRGMSYPFGTYNQSVVDTLPALGIRYARTVNSHGTFAIPENPLLWNPTCHHKTMQQHVEAFLNPAEKQWAVRMELFYVWGHSYEFENDNNWEDIEIFCRSISGNDMIWYATNMEIIDYLDALKQLQFSVDESLVRNPSAQPVWVSVDGQAVKIEGGDIRILATN</sequence>
<dbReference type="CDD" id="cd10967">
    <property type="entry name" value="CE4_GLA_like_6s"/>
    <property type="match status" value="1"/>
</dbReference>
<reference evidence="4" key="1">
    <citation type="submission" date="2018-11" db="EMBL/GenBank/DDBJ databases">
        <title>Complete genome sequence of Paenibacillus sp. ML311-T8.</title>
        <authorList>
            <person name="Nam Y.-D."/>
            <person name="Kang J."/>
            <person name="Chung W.-H."/>
            <person name="Park Y.S."/>
        </authorList>
    </citation>
    <scope>NUCLEOTIDE SEQUENCE [LARGE SCALE GENOMIC DNA]</scope>
    <source>
        <strain evidence="4">ML311-T8</strain>
    </source>
</reference>
<gene>
    <name evidence="3" type="ORF">EHS13_14595</name>
</gene>
<dbReference type="GO" id="GO:0005975">
    <property type="term" value="P:carbohydrate metabolic process"/>
    <property type="evidence" value="ECO:0007669"/>
    <property type="project" value="InterPro"/>
</dbReference>
<evidence type="ECO:0000256" key="1">
    <source>
        <dbReference type="ARBA" id="ARBA00022729"/>
    </source>
</evidence>
<dbReference type="PANTHER" id="PTHR34216">
    <property type="match status" value="1"/>
</dbReference>
<dbReference type="PANTHER" id="PTHR34216:SF11">
    <property type="entry name" value="CHITOOLIGOSACCHARIDE DEACETYLASE"/>
    <property type="match status" value="1"/>
</dbReference>
<protein>
    <submittedName>
        <fullName evidence="3">Polysaccharide deacetylase</fullName>
    </submittedName>
</protein>
<organism evidence="3 4">
    <name type="scientific">Paenibacillus psychroresistens</name>
    <dbReference type="NCBI Taxonomy" id="1778678"/>
    <lineage>
        <taxon>Bacteria</taxon>
        <taxon>Bacillati</taxon>
        <taxon>Bacillota</taxon>
        <taxon>Bacilli</taxon>
        <taxon>Bacillales</taxon>
        <taxon>Paenibacillaceae</taxon>
        <taxon>Paenibacillus</taxon>
    </lineage>
</organism>
<dbReference type="Gene3D" id="3.20.20.370">
    <property type="entry name" value="Glycoside hydrolase/deacetylase"/>
    <property type="match status" value="1"/>
</dbReference>
<dbReference type="RefSeq" id="WP_155701055.1">
    <property type="nucleotide sequence ID" value="NZ_CP034235.1"/>
</dbReference>
<dbReference type="InterPro" id="IPR011330">
    <property type="entry name" value="Glyco_hydro/deAcase_b/a-brl"/>
</dbReference>
<dbReference type="InterPro" id="IPR051398">
    <property type="entry name" value="Polysacch_Deacetylase"/>
</dbReference>
<keyword evidence="1" id="KW-0732">Signal</keyword>
<dbReference type="GO" id="GO:0016810">
    <property type="term" value="F:hydrolase activity, acting on carbon-nitrogen (but not peptide) bonds"/>
    <property type="evidence" value="ECO:0007669"/>
    <property type="project" value="InterPro"/>
</dbReference>
<dbReference type="Pfam" id="PF01522">
    <property type="entry name" value="Polysacc_deac_1"/>
    <property type="match status" value="1"/>
</dbReference>